<dbReference type="InterPro" id="IPR035965">
    <property type="entry name" value="PAS-like_dom_sf"/>
</dbReference>
<evidence type="ECO:0000256" key="7">
    <source>
        <dbReference type="ARBA" id="ARBA00023242"/>
    </source>
</evidence>
<keyword evidence="12" id="KW-1185">Reference proteome</keyword>
<dbReference type="Gene3D" id="3.30.450.20">
    <property type="entry name" value="PAS domain"/>
    <property type="match status" value="2"/>
</dbReference>
<keyword evidence="6" id="KW-0804">Transcription</keyword>
<feature type="domain" description="BHLH" evidence="11">
    <location>
        <begin position="82"/>
        <end position="134"/>
    </location>
</feature>
<feature type="region of interest" description="Disordered" evidence="9">
    <location>
        <begin position="845"/>
        <end position="870"/>
    </location>
</feature>
<dbReference type="SUPFAM" id="SSF47459">
    <property type="entry name" value="HLH, helix-loop-helix DNA-binding domain"/>
    <property type="match status" value="1"/>
</dbReference>
<dbReference type="PRINTS" id="PR00785">
    <property type="entry name" value="NCTRNSLOCATR"/>
</dbReference>
<dbReference type="Pfam" id="PF00010">
    <property type="entry name" value="HLH"/>
    <property type="match status" value="1"/>
</dbReference>
<dbReference type="SMART" id="SM00353">
    <property type="entry name" value="HLH"/>
    <property type="match status" value="1"/>
</dbReference>
<dbReference type="SUPFAM" id="SSF55785">
    <property type="entry name" value="PYP-like sensor domain (PAS domain)"/>
    <property type="match status" value="2"/>
</dbReference>
<evidence type="ECO:0000256" key="4">
    <source>
        <dbReference type="ARBA" id="ARBA00023125"/>
    </source>
</evidence>
<evidence type="ECO:0000313" key="13">
    <source>
        <dbReference type="RefSeq" id="XP_060537649.1"/>
    </source>
</evidence>
<keyword evidence="4" id="KW-0238">DNA-binding</keyword>
<dbReference type="InterPro" id="IPR001610">
    <property type="entry name" value="PAC"/>
</dbReference>
<dbReference type="PANTHER" id="PTHR46055:SF4">
    <property type="entry name" value="CIRCADIAN CLOCK PROTEIN PASD1"/>
    <property type="match status" value="1"/>
</dbReference>
<evidence type="ECO:0000256" key="5">
    <source>
        <dbReference type="ARBA" id="ARBA00023159"/>
    </source>
</evidence>
<evidence type="ECO:0000256" key="2">
    <source>
        <dbReference type="ARBA" id="ARBA00023015"/>
    </source>
</evidence>
<feature type="region of interest" description="Disordered" evidence="9">
    <location>
        <begin position="790"/>
        <end position="822"/>
    </location>
</feature>
<reference evidence="13" key="1">
    <citation type="submission" date="2025-08" db="UniProtKB">
        <authorList>
            <consortium name="RefSeq"/>
        </authorList>
    </citation>
    <scope>IDENTIFICATION</scope>
    <source>
        <tissue evidence="13">Blood</tissue>
    </source>
</reference>
<feature type="region of interest" description="Disordered" evidence="9">
    <location>
        <begin position="494"/>
        <end position="549"/>
    </location>
</feature>
<dbReference type="Proteomes" id="UP001652622">
    <property type="component" value="Unplaced"/>
</dbReference>
<dbReference type="InterPro" id="IPR000014">
    <property type="entry name" value="PAS"/>
</dbReference>
<dbReference type="InterPro" id="IPR047230">
    <property type="entry name" value="CLOCK-like"/>
</dbReference>
<dbReference type="InterPro" id="IPR011598">
    <property type="entry name" value="bHLH_dom"/>
</dbReference>
<feature type="region of interest" description="Disordered" evidence="9">
    <location>
        <begin position="1"/>
        <end position="39"/>
    </location>
</feature>
<feature type="coiled-coil region" evidence="8">
    <location>
        <begin position="605"/>
        <end position="639"/>
    </location>
</feature>
<feature type="region of interest" description="Disordered" evidence="9">
    <location>
        <begin position="905"/>
        <end position="938"/>
    </location>
</feature>
<feature type="compositionally biased region" description="Polar residues" evidence="9">
    <location>
        <begin position="854"/>
        <end position="870"/>
    </location>
</feature>
<evidence type="ECO:0000313" key="12">
    <source>
        <dbReference type="Proteomes" id="UP001652622"/>
    </source>
</evidence>
<dbReference type="PROSITE" id="PS50888">
    <property type="entry name" value="BHLH"/>
    <property type="match status" value="1"/>
</dbReference>
<dbReference type="InterPro" id="IPR036638">
    <property type="entry name" value="HLH_DNA-bd_sf"/>
</dbReference>
<dbReference type="InterPro" id="IPR001067">
    <property type="entry name" value="Nuc_translocat"/>
</dbReference>
<dbReference type="PANTHER" id="PTHR46055">
    <property type="entry name" value="CIRCADIAN LOCOMOTER OUTPUT CYCLES PROTEIN KAPUT"/>
    <property type="match status" value="1"/>
</dbReference>
<dbReference type="InterPro" id="IPR013767">
    <property type="entry name" value="PAS_fold"/>
</dbReference>
<dbReference type="Pfam" id="PF14598">
    <property type="entry name" value="PAS_11"/>
    <property type="match status" value="1"/>
</dbReference>
<accession>A0ABM3YNE2</accession>
<dbReference type="SMART" id="SM00086">
    <property type="entry name" value="PAC"/>
    <property type="match status" value="1"/>
</dbReference>
<evidence type="ECO:0000256" key="8">
    <source>
        <dbReference type="SAM" id="Coils"/>
    </source>
</evidence>
<dbReference type="CDD" id="cd19736">
    <property type="entry name" value="bHLH-PAS_PASD1"/>
    <property type="match status" value="1"/>
</dbReference>
<keyword evidence="5" id="KW-0010">Activator</keyword>
<feature type="compositionally biased region" description="Polar residues" evidence="9">
    <location>
        <begin position="654"/>
        <end position="663"/>
    </location>
</feature>
<dbReference type="GeneID" id="117676343"/>
<feature type="compositionally biased region" description="Polar residues" evidence="9">
    <location>
        <begin position="520"/>
        <end position="546"/>
    </location>
</feature>
<feature type="region of interest" description="Disordered" evidence="9">
    <location>
        <begin position="753"/>
        <end position="777"/>
    </location>
</feature>
<evidence type="ECO:0000259" key="10">
    <source>
        <dbReference type="PROSITE" id="PS50112"/>
    </source>
</evidence>
<name>A0ABM3YNE2_PANGU</name>
<evidence type="ECO:0000256" key="3">
    <source>
        <dbReference type="ARBA" id="ARBA00023108"/>
    </source>
</evidence>
<dbReference type="PROSITE" id="PS50112">
    <property type="entry name" value="PAS"/>
    <property type="match status" value="2"/>
</dbReference>
<keyword evidence="2" id="KW-0805">Transcription regulation</keyword>
<keyword evidence="8" id="KW-0175">Coiled coil</keyword>
<evidence type="ECO:0000256" key="1">
    <source>
        <dbReference type="ARBA" id="ARBA00022737"/>
    </source>
</evidence>
<evidence type="ECO:0000256" key="9">
    <source>
        <dbReference type="SAM" id="MobiDB-lite"/>
    </source>
</evidence>
<dbReference type="Pfam" id="PF00989">
    <property type="entry name" value="PAS"/>
    <property type="match status" value="1"/>
</dbReference>
<dbReference type="Gene3D" id="4.10.280.10">
    <property type="entry name" value="Helix-loop-helix DNA-binding domain"/>
    <property type="match status" value="1"/>
</dbReference>
<sequence length="938" mass="105329">MTRLPRGKEARRRSGWHLKGPSDVFQPSSSSSSSPGWAPKVKPEIVARSFVHRSAGAGSESGDARTLYCVNELMDEDEKDRAKRASRNKSEKKRRDQFNVLIKELCSMLQGHGHPLKMDKSTILQRTIDFLRKQKEISAQTEACEIRQDWKPSFLSNEEFTQLMLEALDGFLIALTTDGIIIYVSDSVSSLLGHLPSDLVDQNILNFLPECEQNNVYKLLSAHMLVTNTVTSDFLNAEKQIEFCCHLARGNLDPNEAVTYEYVKFVVDFKPYSHVPASSFNGFESPVARAFRSFSDTQVCLVATVRLITPQFLKEVCNVEESYEEFASRHSLEWKFLFLDHRAPPIIGYLPFEVLGTSGYDYYHVDDLELLARCHEHLMQFGKGKSCYYRFLTKGQQWIWLQTHYYITYHQWNSKPEFIVCSHTVVSYAEVRAERRRDVGLEESSIELASSSLKGSGGSVAKTLSLSSERSAVQRFESRVPRNESQGDYINARHCVPTNQEVSREGVSVSSHSSRRSSHTALSDSATTSSMRHTDASTPTRQSLSLGQPDKVSLRLASGGSTQGIITPSEHLVQHHMTQPTVPAQQTLMPGYHFPTQMGMMHQLKEQLEERTRILQADIKTQQEELHVIKEQLQLVQDSNLQMFMQQSMPMVFSTVQSQQTPRRQPPGATLGNRPAAPTKSQQQQSIMGSKQFSGAPLASQPSFLREPCVTSTQGQPQQRKHVVRGNQVKPVCMPIQMSISLPVYNNPMAFSQTHPLPVPSPMPQELGERTQPSDYNQEGNLRMLLDQPVPSLMSSTSGNNQTSQSNTSRQQTKFPQEPQSLPSAIQMQPVTCAAIRAPVPSPGFTPSLMMPQPSVTVPQSHPANTLQQWTPQPVQPHHLYLQMPSAAEPGQNQHLFQQPPLPQQTATMGYFHHPQPPSHHLQGQPCSLQDLPEMQLP</sequence>
<feature type="compositionally biased region" description="Polar residues" evidence="9">
    <location>
        <begin position="679"/>
        <end position="693"/>
    </location>
</feature>
<dbReference type="SMART" id="SM00091">
    <property type="entry name" value="PAS"/>
    <property type="match status" value="2"/>
</dbReference>
<evidence type="ECO:0000259" key="11">
    <source>
        <dbReference type="PROSITE" id="PS50888"/>
    </source>
</evidence>
<keyword evidence="1" id="KW-0677">Repeat</keyword>
<feature type="domain" description="PAS" evidence="10">
    <location>
        <begin position="335"/>
        <end position="382"/>
    </location>
</feature>
<organism evidence="12 13">
    <name type="scientific">Pantherophis guttatus</name>
    <name type="common">Corn snake</name>
    <name type="synonym">Elaphe guttata</name>
    <dbReference type="NCBI Taxonomy" id="94885"/>
    <lineage>
        <taxon>Eukaryota</taxon>
        <taxon>Metazoa</taxon>
        <taxon>Chordata</taxon>
        <taxon>Craniata</taxon>
        <taxon>Vertebrata</taxon>
        <taxon>Euteleostomi</taxon>
        <taxon>Lepidosauria</taxon>
        <taxon>Squamata</taxon>
        <taxon>Bifurcata</taxon>
        <taxon>Unidentata</taxon>
        <taxon>Episquamata</taxon>
        <taxon>Toxicofera</taxon>
        <taxon>Serpentes</taxon>
        <taxon>Colubroidea</taxon>
        <taxon>Colubridae</taxon>
        <taxon>Colubrinae</taxon>
        <taxon>Pantherophis</taxon>
    </lineage>
</organism>
<feature type="compositionally biased region" description="Low complexity" evidence="9">
    <location>
        <begin position="795"/>
        <end position="813"/>
    </location>
</feature>
<protein>
    <submittedName>
        <fullName evidence="13">Neuronal PAS domain-containing protein 2-like isoform X1</fullName>
    </submittedName>
</protein>
<keyword evidence="3" id="KW-0090">Biological rhythms</keyword>
<gene>
    <name evidence="13" type="primary">LOC117676343</name>
</gene>
<proteinExistence type="predicted"/>
<feature type="domain" description="PAS" evidence="10">
    <location>
        <begin position="157"/>
        <end position="229"/>
    </location>
</feature>
<keyword evidence="7" id="KW-0539">Nucleus</keyword>
<dbReference type="CDD" id="cd00130">
    <property type="entry name" value="PAS"/>
    <property type="match status" value="2"/>
</dbReference>
<evidence type="ECO:0000256" key="6">
    <source>
        <dbReference type="ARBA" id="ARBA00023163"/>
    </source>
</evidence>
<feature type="region of interest" description="Disordered" evidence="9">
    <location>
        <begin position="654"/>
        <end position="700"/>
    </location>
</feature>
<dbReference type="RefSeq" id="XP_060537649.1">
    <property type="nucleotide sequence ID" value="XM_060681666.1"/>
</dbReference>